<evidence type="ECO:0000313" key="7">
    <source>
        <dbReference type="EMBL" id="OGI60900.1"/>
    </source>
</evidence>
<organism evidence="7 8">
    <name type="scientific">Candidatus Nomurabacteria bacterium RIFCSPHIGHO2_01_FULL_38_19</name>
    <dbReference type="NCBI Taxonomy" id="1801732"/>
    <lineage>
        <taxon>Bacteria</taxon>
        <taxon>Candidatus Nomuraibacteriota</taxon>
    </lineage>
</organism>
<evidence type="ECO:0000313" key="8">
    <source>
        <dbReference type="Proteomes" id="UP000177869"/>
    </source>
</evidence>
<sequence>MINLTTLTIVSARKKLDTKEFSAVELVSACLAEIEKKNGELNAYLEVYDDVLDQAKRADEMIANGESYPLLGIPLAIKDNILIKGRHISAASKILENYIASYDATVITKLKKQGAVFLGRTNTDEFAMGSSTENSAYGVTKNPHDISRVAGGSSGGSVVAVAANLALGALGSDTGGSVRLPASFCGTVGIKPTYGRISRQGLMAMGSSLDCIGEIAKNVEDVKIIFKAISGYDILDSTSITDATYPKLSLKKELTIGVPWNLVNGKGINPKVKENFKESMKKFEKIGFKIKDISLKNLDIALAIYYIIMPAEASTNLSRFDGVRYGLHKDGVNLLEDYKETRGRGFGKEVRRRILLGTYILSAGYYDAYYGKAQIARDILKKEFAREFKNVDLIATPTSTSVAWKIGEKSDPVSAYLEDIFTVTANIVGVPAISIPSGFCEVAGKKLPLGIQFMAPHGGENLLFDVGKQFEEIRENKI</sequence>
<comment type="similarity">
    <text evidence="5">Belongs to the amidase family. GatA subfamily.</text>
</comment>
<feature type="active site" description="Charge relay system" evidence="5">
    <location>
        <position position="78"/>
    </location>
</feature>
<dbReference type="Proteomes" id="UP000177869">
    <property type="component" value="Unassembled WGS sequence"/>
</dbReference>
<keyword evidence="1 5" id="KW-0436">Ligase</keyword>
<keyword evidence="3 5" id="KW-0067">ATP-binding</keyword>
<dbReference type="EC" id="6.3.5.7" evidence="5"/>
<dbReference type="SUPFAM" id="SSF75304">
    <property type="entry name" value="Amidase signature (AS) enzymes"/>
    <property type="match status" value="1"/>
</dbReference>
<feature type="active site" description="Acyl-ester intermediate" evidence="5">
    <location>
        <position position="177"/>
    </location>
</feature>
<comment type="subunit">
    <text evidence="5">Heterotrimer of A, B and C subunits.</text>
</comment>
<dbReference type="InterPro" id="IPR004412">
    <property type="entry name" value="GatA"/>
</dbReference>
<dbReference type="GO" id="GO:0030956">
    <property type="term" value="C:glutamyl-tRNA(Gln) amidotransferase complex"/>
    <property type="evidence" value="ECO:0007669"/>
    <property type="project" value="InterPro"/>
</dbReference>
<dbReference type="NCBIfam" id="TIGR00132">
    <property type="entry name" value="gatA"/>
    <property type="match status" value="1"/>
</dbReference>
<accession>A0A1F6UU43</accession>
<dbReference type="InterPro" id="IPR000120">
    <property type="entry name" value="Amidase"/>
</dbReference>
<comment type="catalytic activity">
    <reaction evidence="5">
        <text>L-glutamyl-tRNA(Gln) + L-glutamine + ATP + H2O = L-glutaminyl-tRNA(Gln) + L-glutamate + ADP + phosphate + H(+)</text>
        <dbReference type="Rhea" id="RHEA:17521"/>
        <dbReference type="Rhea" id="RHEA-COMP:9681"/>
        <dbReference type="Rhea" id="RHEA-COMP:9684"/>
        <dbReference type="ChEBI" id="CHEBI:15377"/>
        <dbReference type="ChEBI" id="CHEBI:15378"/>
        <dbReference type="ChEBI" id="CHEBI:29985"/>
        <dbReference type="ChEBI" id="CHEBI:30616"/>
        <dbReference type="ChEBI" id="CHEBI:43474"/>
        <dbReference type="ChEBI" id="CHEBI:58359"/>
        <dbReference type="ChEBI" id="CHEBI:78520"/>
        <dbReference type="ChEBI" id="CHEBI:78521"/>
        <dbReference type="ChEBI" id="CHEBI:456216"/>
        <dbReference type="EC" id="6.3.5.7"/>
    </reaction>
</comment>
<dbReference type="GO" id="GO:0005524">
    <property type="term" value="F:ATP binding"/>
    <property type="evidence" value="ECO:0007669"/>
    <property type="project" value="UniProtKB-KW"/>
</dbReference>
<evidence type="ECO:0000256" key="1">
    <source>
        <dbReference type="ARBA" id="ARBA00022598"/>
    </source>
</evidence>
<dbReference type="HAMAP" id="MF_00120">
    <property type="entry name" value="GatA"/>
    <property type="match status" value="1"/>
</dbReference>
<keyword evidence="2 5" id="KW-0547">Nucleotide-binding</keyword>
<proteinExistence type="inferred from homology"/>
<feature type="domain" description="Amidase" evidence="6">
    <location>
        <begin position="25"/>
        <end position="463"/>
    </location>
</feature>
<evidence type="ECO:0000259" key="6">
    <source>
        <dbReference type="Pfam" id="PF01425"/>
    </source>
</evidence>
<dbReference type="GO" id="GO:0006412">
    <property type="term" value="P:translation"/>
    <property type="evidence" value="ECO:0007669"/>
    <property type="project" value="UniProtKB-UniRule"/>
</dbReference>
<evidence type="ECO:0000256" key="5">
    <source>
        <dbReference type="HAMAP-Rule" id="MF_00120"/>
    </source>
</evidence>
<evidence type="ECO:0000256" key="2">
    <source>
        <dbReference type="ARBA" id="ARBA00022741"/>
    </source>
</evidence>
<evidence type="ECO:0000256" key="3">
    <source>
        <dbReference type="ARBA" id="ARBA00022840"/>
    </source>
</evidence>
<name>A0A1F6UU43_9BACT</name>
<gene>
    <name evidence="5" type="primary">gatA</name>
    <name evidence="7" type="ORF">A2814_01225</name>
</gene>
<dbReference type="EMBL" id="MFTI01000011">
    <property type="protein sequence ID" value="OGI60900.1"/>
    <property type="molecule type" value="Genomic_DNA"/>
</dbReference>
<dbReference type="STRING" id="1801732.A2814_01225"/>
<dbReference type="InterPro" id="IPR023631">
    <property type="entry name" value="Amidase_dom"/>
</dbReference>
<feature type="active site" description="Charge relay system" evidence="5">
    <location>
        <position position="153"/>
    </location>
</feature>
<dbReference type="PANTHER" id="PTHR11895:SF151">
    <property type="entry name" value="GLUTAMYL-TRNA(GLN) AMIDOTRANSFERASE SUBUNIT A"/>
    <property type="match status" value="1"/>
</dbReference>
<dbReference type="InterPro" id="IPR036928">
    <property type="entry name" value="AS_sf"/>
</dbReference>
<evidence type="ECO:0000256" key="4">
    <source>
        <dbReference type="ARBA" id="ARBA00022917"/>
    </source>
</evidence>
<comment type="function">
    <text evidence="5">Allows the formation of correctly charged Gln-tRNA(Gln) through the transamidation of misacylated Glu-tRNA(Gln) in organisms which lack glutaminyl-tRNA synthetase. The reaction takes place in the presence of glutamine and ATP through an activated gamma-phospho-Glu-tRNA(Gln).</text>
</comment>
<protein>
    <recommendedName>
        <fullName evidence="5">Glutamyl-tRNA(Gln) amidotransferase subunit A</fullName>
        <shortName evidence="5">Glu-ADT subunit A</shortName>
        <ecNumber evidence="5">6.3.5.7</ecNumber>
    </recommendedName>
</protein>
<reference evidence="7 8" key="1">
    <citation type="journal article" date="2016" name="Nat. Commun.">
        <title>Thousands of microbial genomes shed light on interconnected biogeochemical processes in an aquifer system.</title>
        <authorList>
            <person name="Anantharaman K."/>
            <person name="Brown C.T."/>
            <person name="Hug L.A."/>
            <person name="Sharon I."/>
            <person name="Castelle C.J."/>
            <person name="Probst A.J."/>
            <person name="Thomas B.C."/>
            <person name="Singh A."/>
            <person name="Wilkins M.J."/>
            <person name="Karaoz U."/>
            <person name="Brodie E.L."/>
            <person name="Williams K.H."/>
            <person name="Hubbard S.S."/>
            <person name="Banfield J.F."/>
        </authorList>
    </citation>
    <scope>NUCLEOTIDE SEQUENCE [LARGE SCALE GENOMIC DNA]</scope>
</reference>
<comment type="caution">
    <text evidence="7">The sequence shown here is derived from an EMBL/GenBank/DDBJ whole genome shotgun (WGS) entry which is preliminary data.</text>
</comment>
<dbReference type="PANTHER" id="PTHR11895">
    <property type="entry name" value="TRANSAMIDASE"/>
    <property type="match status" value="1"/>
</dbReference>
<keyword evidence="4 5" id="KW-0648">Protein biosynthesis</keyword>
<dbReference type="AlphaFoldDB" id="A0A1F6UU43"/>
<dbReference type="Pfam" id="PF01425">
    <property type="entry name" value="Amidase"/>
    <property type="match status" value="1"/>
</dbReference>
<dbReference type="Gene3D" id="3.90.1300.10">
    <property type="entry name" value="Amidase signature (AS) domain"/>
    <property type="match status" value="1"/>
</dbReference>
<dbReference type="GO" id="GO:0050567">
    <property type="term" value="F:glutaminyl-tRNA synthase (glutamine-hydrolyzing) activity"/>
    <property type="evidence" value="ECO:0007669"/>
    <property type="project" value="UniProtKB-UniRule"/>
</dbReference>